<dbReference type="Proteomes" id="UP000178186">
    <property type="component" value="Unassembled WGS sequence"/>
</dbReference>
<dbReference type="STRING" id="1802128.A3H64_00660"/>
<name>A0A1G2H2Y8_9BACT</name>
<accession>A0A1G2H2Y8</accession>
<reference evidence="1 2" key="1">
    <citation type="journal article" date="2016" name="Nat. Commun.">
        <title>Thousands of microbial genomes shed light on interconnected biogeochemical processes in an aquifer system.</title>
        <authorList>
            <person name="Anantharaman K."/>
            <person name="Brown C.T."/>
            <person name="Hug L.A."/>
            <person name="Sharon I."/>
            <person name="Castelle C.J."/>
            <person name="Probst A.J."/>
            <person name="Thomas B.C."/>
            <person name="Singh A."/>
            <person name="Wilkins M.J."/>
            <person name="Karaoz U."/>
            <person name="Brodie E.L."/>
            <person name="Williams K.H."/>
            <person name="Hubbard S.S."/>
            <person name="Banfield J.F."/>
        </authorList>
    </citation>
    <scope>NUCLEOTIDE SEQUENCE [LARGE SCALE GENOMIC DNA]</scope>
</reference>
<evidence type="ECO:0000313" key="1">
    <source>
        <dbReference type="EMBL" id="OGZ56348.1"/>
    </source>
</evidence>
<gene>
    <name evidence="1" type="ORF">A3H64_00660</name>
</gene>
<organism evidence="1 2">
    <name type="scientific">Candidatus Ryanbacteria bacterium RIFCSPLOWO2_02_FULL_45_11c</name>
    <dbReference type="NCBI Taxonomy" id="1802128"/>
    <lineage>
        <taxon>Bacteria</taxon>
        <taxon>Candidatus Ryaniibacteriota</taxon>
    </lineage>
</organism>
<protein>
    <submittedName>
        <fullName evidence="1">Uncharacterized protein</fullName>
    </submittedName>
</protein>
<evidence type="ECO:0000313" key="2">
    <source>
        <dbReference type="Proteomes" id="UP000178186"/>
    </source>
</evidence>
<dbReference type="EMBL" id="MHNY01000013">
    <property type="protein sequence ID" value="OGZ56348.1"/>
    <property type="molecule type" value="Genomic_DNA"/>
</dbReference>
<comment type="caution">
    <text evidence="1">The sequence shown here is derived from an EMBL/GenBank/DDBJ whole genome shotgun (WGS) entry which is preliminary data.</text>
</comment>
<dbReference type="AlphaFoldDB" id="A0A1G2H2Y8"/>
<proteinExistence type="predicted"/>
<sequence>MESIHHINAAHYRDLLGKDLLLPQSGESPEARVLRIQEEHKFLTENNGRKQCLCEICGSSNPSSIEKGGA</sequence>